<feature type="chain" id="PRO_5039300145" evidence="1">
    <location>
        <begin position="22"/>
        <end position="101"/>
    </location>
</feature>
<evidence type="ECO:0000313" key="2">
    <source>
        <dbReference type="EMBL" id="ORW14156.1"/>
    </source>
</evidence>
<accession>A0A1X1YST5</accession>
<feature type="signal peptide" evidence="1">
    <location>
        <begin position="1"/>
        <end position="21"/>
    </location>
</feature>
<reference evidence="2 3" key="1">
    <citation type="submission" date="2016-01" db="EMBL/GenBank/DDBJ databases">
        <title>The new phylogeny of the genus Mycobacterium.</title>
        <authorList>
            <person name="Tarcisio F."/>
            <person name="Conor M."/>
            <person name="Antonella G."/>
            <person name="Elisabetta G."/>
            <person name="Giulia F.S."/>
            <person name="Sara T."/>
            <person name="Anna F."/>
            <person name="Clotilde B."/>
            <person name="Roberto B."/>
            <person name="Veronica D.S."/>
            <person name="Fabio R."/>
            <person name="Monica P."/>
            <person name="Olivier J."/>
            <person name="Enrico T."/>
            <person name="Nicola S."/>
        </authorList>
    </citation>
    <scope>NUCLEOTIDE SEQUENCE [LARGE SCALE GENOMIC DNA]</scope>
    <source>
        <strain evidence="2 3">DSM 45394</strain>
    </source>
</reference>
<gene>
    <name evidence="2" type="ORF">AWC16_02280</name>
</gene>
<comment type="caution">
    <text evidence="2">The sequence shown here is derived from an EMBL/GenBank/DDBJ whole genome shotgun (WGS) entry which is preliminary data.</text>
</comment>
<evidence type="ECO:0000313" key="3">
    <source>
        <dbReference type="Proteomes" id="UP000193866"/>
    </source>
</evidence>
<evidence type="ECO:0000256" key="1">
    <source>
        <dbReference type="SAM" id="SignalP"/>
    </source>
</evidence>
<proteinExistence type="predicted"/>
<protein>
    <submittedName>
        <fullName evidence="2">Uncharacterized protein</fullName>
    </submittedName>
</protein>
<sequence>MKSILVAVPAALMAGASLTLAGPAAAEPISGTYDVMMNGERKTTWTFADCGPGCTPGWRAEGTTWTLDFGDNCVARFDSATLAGTYGCGFIKAPMQLVKVG</sequence>
<organism evidence="2 3">
    <name type="scientific">Mycolicibacter longobardus</name>
    <dbReference type="NCBI Taxonomy" id="1108812"/>
    <lineage>
        <taxon>Bacteria</taxon>
        <taxon>Bacillati</taxon>
        <taxon>Actinomycetota</taxon>
        <taxon>Actinomycetes</taxon>
        <taxon>Mycobacteriales</taxon>
        <taxon>Mycobacteriaceae</taxon>
        <taxon>Mycolicibacter</taxon>
    </lineage>
</organism>
<name>A0A1X1YST5_9MYCO</name>
<dbReference type="Proteomes" id="UP000193866">
    <property type="component" value="Unassembled WGS sequence"/>
</dbReference>
<keyword evidence="1" id="KW-0732">Signal</keyword>
<keyword evidence="3" id="KW-1185">Reference proteome</keyword>
<dbReference type="AlphaFoldDB" id="A0A1X1YST5"/>
<dbReference type="EMBL" id="LQPG01000006">
    <property type="protein sequence ID" value="ORW14156.1"/>
    <property type="molecule type" value="Genomic_DNA"/>
</dbReference>